<dbReference type="SMART" id="SM01127">
    <property type="entry name" value="DDHD"/>
    <property type="match status" value="1"/>
</dbReference>
<dbReference type="PROSITE" id="PS51043">
    <property type="entry name" value="DDHD"/>
    <property type="match status" value="1"/>
</dbReference>
<comment type="similarity">
    <text evidence="1">Belongs to the PA-PLA1 family.</text>
</comment>
<feature type="region of interest" description="Disordered" evidence="2">
    <location>
        <begin position="721"/>
        <end position="746"/>
    </location>
</feature>
<proteinExistence type="inferred from homology"/>
<evidence type="ECO:0000256" key="2">
    <source>
        <dbReference type="SAM" id="MobiDB-lite"/>
    </source>
</evidence>
<dbReference type="Pfam" id="PF02862">
    <property type="entry name" value="DDHD"/>
    <property type="match status" value="1"/>
</dbReference>
<feature type="compositionally biased region" description="Low complexity" evidence="2">
    <location>
        <begin position="87"/>
        <end position="105"/>
    </location>
</feature>
<organism evidence="4 5">
    <name type="scientific">Acanthoscelides obtectus</name>
    <name type="common">Bean weevil</name>
    <name type="synonym">Bruchus obtectus</name>
    <dbReference type="NCBI Taxonomy" id="200917"/>
    <lineage>
        <taxon>Eukaryota</taxon>
        <taxon>Metazoa</taxon>
        <taxon>Ecdysozoa</taxon>
        <taxon>Arthropoda</taxon>
        <taxon>Hexapoda</taxon>
        <taxon>Insecta</taxon>
        <taxon>Pterygota</taxon>
        <taxon>Neoptera</taxon>
        <taxon>Endopterygota</taxon>
        <taxon>Coleoptera</taxon>
        <taxon>Polyphaga</taxon>
        <taxon>Cucujiformia</taxon>
        <taxon>Chrysomeloidea</taxon>
        <taxon>Chrysomelidae</taxon>
        <taxon>Bruchinae</taxon>
        <taxon>Bruchini</taxon>
        <taxon>Acanthoscelides</taxon>
    </lineage>
</organism>
<dbReference type="GO" id="GO:0004620">
    <property type="term" value="F:phospholipase activity"/>
    <property type="evidence" value="ECO:0007669"/>
    <property type="project" value="TreeGrafter"/>
</dbReference>
<dbReference type="Pfam" id="PF23464">
    <property type="entry name" value="WWE_3"/>
    <property type="match status" value="1"/>
</dbReference>
<dbReference type="InterPro" id="IPR058055">
    <property type="entry name" value="PA-PLA1"/>
</dbReference>
<sequence>MNDQSKKMNNPLFNAAVTGSTYEDFSQHAVLLPAEEKPPAPTLNISPEQLLNEIIPNNNSALEPEQEHTREYHSQAQETPFLPDISSLQPHLTHPQQQQSSSNFSSVLSSFGSILNLGGGSNNNQAKEEFVAPPPAGLDNLIGQENAHPEPVPLFPTNAPVVSQQSIPPTTGPKNAFRRLGLKRPVYAPIPGLTSGLITTPPQQPPTNPHNVFSPAEPSTQTFPVASQSLSYPSSHSPANSVSSISTGKELSATNFCKPITPPTSNISIPASPLPELNSNPFLSQPPNNTVPPTQQASFASETSITQSQTSFIPPYTQTLSGPHTSSHFQHHHFFVPETSKHVSGLVMDAIPPSELLQAANMNDMDQYGTGVNGSLGNTATDNSNSNHQTYRPVYHHWFFQKESEGKKIWHCFSMVDSLALENSYTSNDLDPEKVIATDGGRYDVNILRRQRIPVYWKGNPNEVRRCSWFHKDSPNGRLVPYEENVATRLEEEYKQAFLSKSWHKRVELANGEVVVFHGPDVLVLFPRSSSPDAWGNTSSQTRPRIVKRGMDEFDIDEGESANADHILFMIHGIGAVCDLKFKSVEETVDEFRAIALQLVRSHYKSSCEKGVVHRVEVLPIGWHAKLHSEETGIDSQLKSITLESIPKLRDFTNDTLLDILFYTSPIYCQQIISSVATELNKIYDLYKQRNPDFKGGVSLGGHSLGSLILFDLLAHQHKKEEVEEELPEDDEFPTKVSKPPPPARRKMSRRISYMMGSTGTGQPQIFYPHLNFEPKMFFALGSPIGMFIIIRGLDTLGENFALPTCSHFFNIFHPYDPIAYRIESLIHSGLGKLKPVLIPHHKGRKRMHLELKETMARVGADLKQKVIDSLKSTWDTFSQYTMFHKPEQQPSLEDEVQKVIDQQMEVKGMEEKTQEQDEVPHGKLNSGRRIDYVLQEAPFEFINEYIFALTSHVCYWESEDTILMMLKEIYTMMSIQTDSQLPPQTMTIERPPPSPTSLRSTRLFQKMEEVIEQGMDPTEPLQVKDNLPPPPTSGFMKNT</sequence>
<evidence type="ECO:0000256" key="1">
    <source>
        <dbReference type="ARBA" id="ARBA00038464"/>
    </source>
</evidence>
<gene>
    <name evidence="4" type="ORF">ACAOBT_LOCUS5335</name>
</gene>
<feature type="region of interest" description="Disordered" evidence="2">
    <location>
        <begin position="125"/>
        <end position="152"/>
    </location>
</feature>
<dbReference type="GO" id="GO:0046872">
    <property type="term" value="F:metal ion binding"/>
    <property type="evidence" value="ECO:0007669"/>
    <property type="project" value="InterPro"/>
</dbReference>
<dbReference type="PANTHER" id="PTHR23509">
    <property type="entry name" value="PA-PL1 PHOSPHOLIPASE FAMILY"/>
    <property type="match status" value="1"/>
</dbReference>
<dbReference type="InterPro" id="IPR057825">
    <property type="entry name" value="WWE_SEC23-DDH2"/>
</dbReference>
<feature type="compositionally biased region" description="Acidic residues" evidence="2">
    <location>
        <begin position="723"/>
        <end position="732"/>
    </location>
</feature>
<dbReference type="InterPro" id="IPR029058">
    <property type="entry name" value="AB_hydrolase_fold"/>
</dbReference>
<dbReference type="InterPro" id="IPR004177">
    <property type="entry name" value="DDHD_dom"/>
</dbReference>
<dbReference type="SUPFAM" id="SSF117839">
    <property type="entry name" value="WWE domain"/>
    <property type="match status" value="1"/>
</dbReference>
<dbReference type="GO" id="GO:0030134">
    <property type="term" value="C:COPII-coated ER to Golgi transport vesicle"/>
    <property type="evidence" value="ECO:0007669"/>
    <property type="project" value="TreeGrafter"/>
</dbReference>
<dbReference type="PANTHER" id="PTHR23509:SF10">
    <property type="entry name" value="LD21067P"/>
    <property type="match status" value="1"/>
</dbReference>
<dbReference type="OrthoDB" id="69269at2759"/>
<reference evidence="4" key="1">
    <citation type="submission" date="2022-03" db="EMBL/GenBank/DDBJ databases">
        <authorList>
            <person name="Sayadi A."/>
        </authorList>
    </citation>
    <scope>NUCLEOTIDE SEQUENCE</scope>
</reference>
<name>A0A9P0K3Q6_ACAOB</name>
<dbReference type="Proteomes" id="UP001152888">
    <property type="component" value="Unassembled WGS sequence"/>
</dbReference>
<evidence type="ECO:0000313" key="5">
    <source>
        <dbReference type="Proteomes" id="UP001152888"/>
    </source>
</evidence>
<dbReference type="EMBL" id="CAKOFQ010006709">
    <property type="protein sequence ID" value="CAH1963672.1"/>
    <property type="molecule type" value="Genomic_DNA"/>
</dbReference>
<feature type="domain" description="DDHD" evidence="3">
    <location>
        <begin position="771"/>
        <end position="972"/>
    </location>
</feature>
<comment type="caution">
    <text evidence="4">The sequence shown here is derived from an EMBL/GenBank/DDBJ whole genome shotgun (WGS) entry which is preliminary data.</text>
</comment>
<dbReference type="AlphaFoldDB" id="A0A9P0K3Q6"/>
<dbReference type="InterPro" id="IPR004170">
    <property type="entry name" value="WWE_dom"/>
</dbReference>
<accession>A0A9P0K3Q6</accession>
<evidence type="ECO:0000313" key="4">
    <source>
        <dbReference type="EMBL" id="CAH1963672.1"/>
    </source>
</evidence>
<keyword evidence="5" id="KW-1185">Reference proteome</keyword>
<protein>
    <recommendedName>
        <fullName evidence="3">DDHD domain-containing protein</fullName>
    </recommendedName>
</protein>
<feature type="region of interest" description="Disordered" evidence="2">
    <location>
        <begin position="84"/>
        <end position="105"/>
    </location>
</feature>
<dbReference type="SUPFAM" id="SSF53474">
    <property type="entry name" value="alpha/beta-Hydrolases"/>
    <property type="match status" value="1"/>
</dbReference>
<evidence type="ECO:0000259" key="3">
    <source>
        <dbReference type="PROSITE" id="PS51043"/>
    </source>
</evidence>
<dbReference type="Pfam" id="PF02825">
    <property type="entry name" value="WWE"/>
    <property type="match status" value="1"/>
</dbReference>
<feature type="region of interest" description="Disordered" evidence="2">
    <location>
        <begin position="1015"/>
        <end position="1040"/>
    </location>
</feature>
<dbReference type="InterPro" id="IPR037197">
    <property type="entry name" value="WWE_dom_sf"/>
</dbReference>